<feature type="signal peptide" evidence="3">
    <location>
        <begin position="1"/>
        <end position="24"/>
    </location>
</feature>
<dbReference type="Proteomes" id="UP000799444">
    <property type="component" value="Unassembled WGS sequence"/>
</dbReference>
<dbReference type="InterPro" id="IPR029058">
    <property type="entry name" value="AB_hydrolase_fold"/>
</dbReference>
<feature type="chain" id="PRO_5040135918" evidence="3">
    <location>
        <begin position="25"/>
        <end position="558"/>
    </location>
</feature>
<keyword evidence="6" id="KW-1185">Reference proteome</keyword>
<feature type="domain" description="Peptidase S33 tripeptidyl aminopeptidase-like C-terminal" evidence="4">
    <location>
        <begin position="450"/>
        <end position="543"/>
    </location>
</feature>
<dbReference type="OrthoDB" id="425534at2759"/>
<evidence type="ECO:0000259" key="4">
    <source>
        <dbReference type="Pfam" id="PF08386"/>
    </source>
</evidence>
<dbReference type="PANTHER" id="PTHR43248">
    <property type="entry name" value="2-SUCCINYL-6-HYDROXY-2,4-CYCLOHEXADIENE-1-CARBOXYLATE SYNTHASE"/>
    <property type="match status" value="1"/>
</dbReference>
<dbReference type="Gene3D" id="3.40.50.1820">
    <property type="entry name" value="alpha/beta hydrolase"/>
    <property type="match status" value="1"/>
</dbReference>
<dbReference type="Pfam" id="PF08386">
    <property type="entry name" value="Abhydrolase_4"/>
    <property type="match status" value="1"/>
</dbReference>
<dbReference type="InterPro" id="IPR051601">
    <property type="entry name" value="Serine_prot/Carboxylest_S33"/>
</dbReference>
<dbReference type="PANTHER" id="PTHR43248:SF25">
    <property type="entry name" value="AB HYDROLASE-1 DOMAIN-CONTAINING PROTEIN-RELATED"/>
    <property type="match status" value="1"/>
</dbReference>
<accession>A0A9P4V1F1</accession>
<gene>
    <name evidence="5" type="ORF">EJ04DRAFT_522065</name>
</gene>
<evidence type="ECO:0000256" key="2">
    <source>
        <dbReference type="ARBA" id="ARBA00022801"/>
    </source>
</evidence>
<evidence type="ECO:0000313" key="6">
    <source>
        <dbReference type="Proteomes" id="UP000799444"/>
    </source>
</evidence>
<dbReference type="SUPFAM" id="SSF53474">
    <property type="entry name" value="alpha/beta-Hydrolases"/>
    <property type="match status" value="1"/>
</dbReference>
<dbReference type="InterPro" id="IPR013595">
    <property type="entry name" value="Pept_S33_TAP-like_C"/>
</dbReference>
<reference evidence="5" key="1">
    <citation type="journal article" date="2020" name="Stud. Mycol.">
        <title>101 Dothideomycetes genomes: a test case for predicting lifestyles and emergence of pathogens.</title>
        <authorList>
            <person name="Haridas S."/>
            <person name="Albert R."/>
            <person name="Binder M."/>
            <person name="Bloem J."/>
            <person name="Labutti K."/>
            <person name="Salamov A."/>
            <person name="Andreopoulos B."/>
            <person name="Baker S."/>
            <person name="Barry K."/>
            <person name="Bills G."/>
            <person name="Bluhm B."/>
            <person name="Cannon C."/>
            <person name="Castanera R."/>
            <person name="Culley D."/>
            <person name="Daum C."/>
            <person name="Ezra D."/>
            <person name="Gonzalez J."/>
            <person name="Henrissat B."/>
            <person name="Kuo A."/>
            <person name="Liang C."/>
            <person name="Lipzen A."/>
            <person name="Lutzoni F."/>
            <person name="Magnuson J."/>
            <person name="Mondo S."/>
            <person name="Nolan M."/>
            <person name="Ohm R."/>
            <person name="Pangilinan J."/>
            <person name="Park H.-J."/>
            <person name="Ramirez L."/>
            <person name="Alfaro M."/>
            <person name="Sun H."/>
            <person name="Tritt A."/>
            <person name="Yoshinaga Y."/>
            <person name="Zwiers L.-H."/>
            <person name="Turgeon B."/>
            <person name="Goodwin S."/>
            <person name="Spatafora J."/>
            <person name="Crous P."/>
            <person name="Grigoriev I."/>
        </authorList>
    </citation>
    <scope>NUCLEOTIDE SEQUENCE</scope>
    <source>
        <strain evidence="5">CBS 125425</strain>
    </source>
</reference>
<dbReference type="GO" id="GO:0016787">
    <property type="term" value="F:hydrolase activity"/>
    <property type="evidence" value="ECO:0007669"/>
    <property type="project" value="UniProtKB-KW"/>
</dbReference>
<dbReference type="EMBL" id="ML996126">
    <property type="protein sequence ID" value="KAF2736287.1"/>
    <property type="molecule type" value="Genomic_DNA"/>
</dbReference>
<evidence type="ECO:0000256" key="3">
    <source>
        <dbReference type="SAM" id="SignalP"/>
    </source>
</evidence>
<organism evidence="5 6">
    <name type="scientific">Polyplosphaeria fusca</name>
    <dbReference type="NCBI Taxonomy" id="682080"/>
    <lineage>
        <taxon>Eukaryota</taxon>
        <taxon>Fungi</taxon>
        <taxon>Dikarya</taxon>
        <taxon>Ascomycota</taxon>
        <taxon>Pezizomycotina</taxon>
        <taxon>Dothideomycetes</taxon>
        <taxon>Pleosporomycetidae</taxon>
        <taxon>Pleosporales</taxon>
        <taxon>Tetraplosphaeriaceae</taxon>
        <taxon>Polyplosphaeria</taxon>
    </lineage>
</organism>
<keyword evidence="3" id="KW-0732">Signal</keyword>
<evidence type="ECO:0000256" key="1">
    <source>
        <dbReference type="ARBA" id="ARBA00010088"/>
    </source>
</evidence>
<comment type="similarity">
    <text evidence="1">Belongs to the peptidase S33 family.</text>
</comment>
<sequence>MLSPSSLSTLALTTAFFSCTIAVAAPVEKRQAPTYSLPQFFDWKQLKPSPNLEWTPCYGNKSLTCTRLQVPLDYEDQSVGTTDVAFIKWTSPNESAQDLLLNPGGPAASGVSRLSTIVEGYVQWLGTSHNIVSFDPRGVNNSGIDLSCFPEDPANENLYDKGLSRNTELRSQDDFGERVSQEKARGQWCADAFKMLNDTAKYVNTVAVANDMLYYIESATKQAGGDPAKATLNFYGQSYGAILGATFAALFPDRVERIILDAIPDLSDWYKGTASYTAYTDSDEALRTFFTSCHDAGSEKCQFYANSTPQVELRFNRLLEDLRRHPIPVTDRSLVRVPVTVGSADLLRQMLSGVYVPRLHFHTLAQMLVDLENRNGTLLATRIGLSAVNANNTRGTYFDYDEGPSKFAIQCVDQAGRHNMTTVAAYRKEIEYMTHVSSYFGNLGTDSIRCTAAQLIPPPSQQFPAQFPDRVDTKSPVLIVSARIDPVTPVHNARTLHGQFPSSALLIQENVGHGAYSWFTNCMSQYVQGYLRTGALPPVNATCAIEGESNPFRLPPLI</sequence>
<keyword evidence="2" id="KW-0378">Hydrolase</keyword>
<name>A0A9P4V1F1_9PLEO</name>
<evidence type="ECO:0000313" key="5">
    <source>
        <dbReference type="EMBL" id="KAF2736287.1"/>
    </source>
</evidence>
<protein>
    <submittedName>
        <fullName evidence="5">Alpha/beta-hydrolase</fullName>
    </submittedName>
</protein>
<dbReference type="AlphaFoldDB" id="A0A9P4V1F1"/>
<proteinExistence type="inferred from homology"/>
<comment type="caution">
    <text evidence="5">The sequence shown here is derived from an EMBL/GenBank/DDBJ whole genome shotgun (WGS) entry which is preliminary data.</text>
</comment>